<gene>
    <name evidence="6" type="ORF">CcCBS67573_g02480</name>
</gene>
<dbReference type="GO" id="GO:0032543">
    <property type="term" value="P:mitochondrial translation"/>
    <property type="evidence" value="ECO:0007669"/>
    <property type="project" value="TreeGrafter"/>
</dbReference>
<evidence type="ECO:0000256" key="5">
    <source>
        <dbReference type="SAM" id="MobiDB-lite"/>
    </source>
</evidence>
<dbReference type="OrthoDB" id="275582at2759"/>
<keyword evidence="2" id="KW-0689">Ribosomal protein</keyword>
<reference evidence="6 7" key="1">
    <citation type="journal article" date="2019" name="Sci. Rep.">
        <title>Comparative genomics of chytrid fungi reveal insights into the obligate biotrophic and pathogenic lifestyle of Synchytrium endobioticum.</title>
        <authorList>
            <person name="van de Vossenberg B.T.L.H."/>
            <person name="Warris S."/>
            <person name="Nguyen H.D.T."/>
            <person name="van Gent-Pelzer M.P.E."/>
            <person name="Joly D.L."/>
            <person name="van de Geest H.C."/>
            <person name="Bonants P.J.M."/>
            <person name="Smith D.S."/>
            <person name="Levesque C.A."/>
            <person name="van der Lee T.A.J."/>
        </authorList>
    </citation>
    <scope>NUCLEOTIDE SEQUENCE [LARGE SCALE GENOMIC DNA]</scope>
    <source>
        <strain evidence="6 7">CBS 675.73</strain>
    </source>
</reference>
<comment type="similarity">
    <text evidence="1">Belongs to the universal ribosomal protein uL23 family.</text>
</comment>
<evidence type="ECO:0000313" key="7">
    <source>
        <dbReference type="Proteomes" id="UP000320333"/>
    </source>
</evidence>
<accession>A0A507FIX0</accession>
<dbReference type="InterPro" id="IPR012677">
    <property type="entry name" value="Nucleotide-bd_a/b_plait_sf"/>
</dbReference>
<proteinExistence type="inferred from homology"/>
<keyword evidence="3" id="KW-0687">Ribonucleoprotein</keyword>
<evidence type="ECO:0000256" key="1">
    <source>
        <dbReference type="ARBA" id="ARBA00006700"/>
    </source>
</evidence>
<dbReference type="PANTHER" id="PTHR12059">
    <property type="entry name" value="RIBOSOMAL PROTEIN L23-RELATED"/>
    <property type="match status" value="1"/>
</dbReference>
<dbReference type="AlphaFoldDB" id="A0A507FIX0"/>
<dbReference type="Gene3D" id="3.30.70.330">
    <property type="match status" value="1"/>
</dbReference>
<sequence length="150" mass="16462">MVQTSSLFFPSISFRIIRSSLPPHQQVFRFPPKANKVDIASLLTGLYGLRITDIRTMNYNGRSHYETKSGATRRTKAAAYKKVIVTTKDDFEFPPPVSASRNGAIGLPPRIAKGAPSIKFRHLLPEPDAADPSLDAKAGLSATVQQKPIE</sequence>
<evidence type="ECO:0000256" key="2">
    <source>
        <dbReference type="ARBA" id="ARBA00022980"/>
    </source>
</evidence>
<dbReference type="Proteomes" id="UP000320333">
    <property type="component" value="Unassembled WGS sequence"/>
</dbReference>
<dbReference type="STRING" id="246404.A0A507FIX0"/>
<dbReference type="InterPro" id="IPR013025">
    <property type="entry name" value="Ribosomal_uL23-like"/>
</dbReference>
<evidence type="ECO:0000313" key="6">
    <source>
        <dbReference type="EMBL" id="TPX76243.1"/>
    </source>
</evidence>
<dbReference type="GO" id="GO:0005762">
    <property type="term" value="C:mitochondrial large ribosomal subunit"/>
    <property type="evidence" value="ECO:0007669"/>
    <property type="project" value="TreeGrafter"/>
</dbReference>
<dbReference type="GO" id="GO:0003735">
    <property type="term" value="F:structural constituent of ribosome"/>
    <property type="evidence" value="ECO:0007669"/>
    <property type="project" value="InterPro"/>
</dbReference>
<comment type="caution">
    <text evidence="6">The sequence shown here is derived from an EMBL/GenBank/DDBJ whole genome shotgun (WGS) entry which is preliminary data.</text>
</comment>
<evidence type="ECO:0000256" key="4">
    <source>
        <dbReference type="ARBA" id="ARBA00039977"/>
    </source>
</evidence>
<organism evidence="6 7">
    <name type="scientific">Chytriomyces confervae</name>
    <dbReference type="NCBI Taxonomy" id="246404"/>
    <lineage>
        <taxon>Eukaryota</taxon>
        <taxon>Fungi</taxon>
        <taxon>Fungi incertae sedis</taxon>
        <taxon>Chytridiomycota</taxon>
        <taxon>Chytridiomycota incertae sedis</taxon>
        <taxon>Chytridiomycetes</taxon>
        <taxon>Chytridiales</taxon>
        <taxon>Chytriomycetaceae</taxon>
        <taxon>Chytriomyces</taxon>
    </lineage>
</organism>
<feature type="region of interest" description="Disordered" evidence="5">
    <location>
        <begin position="129"/>
        <end position="150"/>
    </location>
</feature>
<keyword evidence="7" id="KW-1185">Reference proteome</keyword>
<dbReference type="InterPro" id="IPR012678">
    <property type="entry name" value="Ribosomal_uL23/eL15/eS24_sf"/>
</dbReference>
<dbReference type="EMBL" id="QEAP01000053">
    <property type="protein sequence ID" value="TPX76243.1"/>
    <property type="molecule type" value="Genomic_DNA"/>
</dbReference>
<dbReference type="PANTHER" id="PTHR12059:SF5">
    <property type="entry name" value="LARGE RIBOSOMAL SUBUNIT PROTEIN UL23M"/>
    <property type="match status" value="1"/>
</dbReference>
<protein>
    <recommendedName>
        <fullName evidence="4">Large ribosomal subunit protein uL23m</fullName>
    </recommendedName>
</protein>
<dbReference type="SUPFAM" id="SSF54189">
    <property type="entry name" value="Ribosomal proteins S24e, L23 and L15e"/>
    <property type="match status" value="1"/>
</dbReference>
<evidence type="ECO:0000256" key="3">
    <source>
        <dbReference type="ARBA" id="ARBA00023274"/>
    </source>
</evidence>
<dbReference type="Pfam" id="PF00276">
    <property type="entry name" value="Ribosomal_L23"/>
    <property type="match status" value="1"/>
</dbReference>
<name>A0A507FIX0_9FUNG</name>